<dbReference type="RefSeq" id="WP_103166690.1">
    <property type="nucleotide sequence ID" value="NZ_CP130489.1"/>
</dbReference>
<dbReference type="GO" id="GO:0016616">
    <property type="term" value="F:oxidoreductase activity, acting on the CH-OH group of donors, NAD or NADP as acceptor"/>
    <property type="evidence" value="ECO:0007669"/>
    <property type="project" value="InterPro"/>
</dbReference>
<evidence type="ECO:0000313" key="5">
    <source>
        <dbReference type="EMBL" id="PTF16058.1"/>
    </source>
</evidence>
<dbReference type="Pfam" id="PF02826">
    <property type="entry name" value="2-Hacid_dh_C"/>
    <property type="match status" value="1"/>
</dbReference>
<evidence type="ECO:0000313" key="6">
    <source>
        <dbReference type="Proteomes" id="UP000242088"/>
    </source>
</evidence>
<name>A0A2K4DMA3_9STAP</name>
<dbReference type="GO" id="GO:0051287">
    <property type="term" value="F:NAD binding"/>
    <property type="evidence" value="ECO:0007669"/>
    <property type="project" value="InterPro"/>
</dbReference>
<keyword evidence="2" id="KW-0520">NAD</keyword>
<dbReference type="Gene3D" id="3.40.50.720">
    <property type="entry name" value="NAD(P)-binding Rossmann-like Domain"/>
    <property type="match status" value="2"/>
</dbReference>
<evidence type="ECO:0000259" key="3">
    <source>
        <dbReference type="Pfam" id="PF02826"/>
    </source>
</evidence>
<proteinExistence type="predicted"/>
<dbReference type="AlphaFoldDB" id="A0A2K4DMA3"/>
<dbReference type="SUPFAM" id="SSF52283">
    <property type="entry name" value="Formate/glycerate dehydrogenase catalytic domain-like"/>
    <property type="match status" value="1"/>
</dbReference>
<keyword evidence="1" id="KW-0560">Oxidoreductase</keyword>
<evidence type="ECO:0000256" key="1">
    <source>
        <dbReference type="ARBA" id="ARBA00023002"/>
    </source>
</evidence>
<dbReference type="EMBL" id="PYZH01000016">
    <property type="protein sequence ID" value="PTF16058.1"/>
    <property type="molecule type" value="Genomic_DNA"/>
</dbReference>
<protein>
    <submittedName>
        <fullName evidence="5">Hydroxyacid dehydrogenase</fullName>
    </submittedName>
</protein>
<reference evidence="6 7" key="1">
    <citation type="journal article" date="2016" name="Front. Microbiol.">
        <title>Comprehensive Phylogenetic Analysis of Bovine Non-aureus Staphylococci Species Based on Whole-Genome Sequencing.</title>
        <authorList>
            <person name="Naushad S."/>
            <person name="Barkema H.W."/>
            <person name="Luby C."/>
            <person name="Condas L.A."/>
            <person name="Nobrega D.B."/>
            <person name="Carson D.A."/>
            <person name="De Buck J."/>
        </authorList>
    </citation>
    <scope>NUCLEOTIDE SEQUENCE [LARGE SCALE GENOMIC DNA]</scope>
    <source>
        <strain evidence="4 6">SNUC 1409</strain>
        <strain evidence="5 7">SNUC 4143</strain>
    </source>
</reference>
<dbReference type="Proteomes" id="UP000242088">
    <property type="component" value="Unassembled WGS sequence"/>
</dbReference>
<dbReference type="Proteomes" id="UP000243350">
    <property type="component" value="Unassembled WGS sequence"/>
</dbReference>
<feature type="domain" description="D-isomer specific 2-hydroxyacid dehydrogenase NAD-binding" evidence="3">
    <location>
        <begin position="105"/>
        <end position="279"/>
    </location>
</feature>
<dbReference type="EMBL" id="PYZI01000007">
    <property type="protein sequence ID" value="PTF13816.1"/>
    <property type="molecule type" value="Genomic_DNA"/>
</dbReference>
<accession>A0A2K4DMA3</accession>
<dbReference type="SUPFAM" id="SSF51735">
    <property type="entry name" value="NAD(P)-binding Rossmann-fold domains"/>
    <property type="match status" value="1"/>
</dbReference>
<reference evidence="4" key="3">
    <citation type="submission" date="2018-03" db="EMBL/GenBank/DDBJ databases">
        <authorList>
            <person name="Naushad S."/>
        </authorList>
    </citation>
    <scope>NUCLEOTIDE SEQUENCE</scope>
    <source>
        <strain evidence="4">SNUC 1409</strain>
    </source>
</reference>
<keyword evidence="6" id="KW-1185">Reference proteome</keyword>
<evidence type="ECO:0000256" key="2">
    <source>
        <dbReference type="ARBA" id="ARBA00023027"/>
    </source>
</evidence>
<dbReference type="PANTHER" id="PTHR43333">
    <property type="entry name" value="2-HACID_DH_C DOMAIN-CONTAINING PROTEIN"/>
    <property type="match status" value="1"/>
</dbReference>
<comment type="caution">
    <text evidence="5">The sequence shown here is derived from an EMBL/GenBank/DDBJ whole genome shotgun (WGS) entry which is preliminary data.</text>
</comment>
<gene>
    <name evidence="4" type="ORF">BUY47_07040</name>
    <name evidence="5" type="ORF">BUY48_04020</name>
</gene>
<reference evidence="5" key="2">
    <citation type="submission" date="2018-03" db="EMBL/GenBank/DDBJ databases">
        <authorList>
            <person name="Keele B.F."/>
        </authorList>
    </citation>
    <scope>NUCLEOTIDE SEQUENCE</scope>
    <source>
        <strain evidence="5">SNUC 4143</strain>
    </source>
</reference>
<evidence type="ECO:0000313" key="7">
    <source>
        <dbReference type="Proteomes" id="UP000243350"/>
    </source>
</evidence>
<dbReference type="InterPro" id="IPR006140">
    <property type="entry name" value="D-isomer_DH_NAD-bd"/>
</dbReference>
<evidence type="ECO:0000313" key="4">
    <source>
        <dbReference type="EMBL" id="PTF13816.1"/>
    </source>
</evidence>
<dbReference type="PANTHER" id="PTHR43333:SF1">
    <property type="entry name" value="D-ISOMER SPECIFIC 2-HYDROXYACID DEHYDROGENASE NAD-BINDING DOMAIN-CONTAINING PROTEIN"/>
    <property type="match status" value="1"/>
</dbReference>
<sequence length="318" mass="36658">MKIVSLKRLGDIEKYLIDKYPELKFSFFNKASEIPEHLKATLDVLIGYDGKVDKAFLQDCPKLKWIAWYATGVNNLPLQYIKDRNIILTNSRGVQAKQLSEFILAFILDDYKKMRTSYNNQQHHIYDSKLTGKRLSGAKLLFLGTGALAQEAARLLQPFKVEIIGISKSGQEKKDFNQIYKIEELDNVLSQSEADIIINTLPETKETYHLLNKEHFERMDNETLFINVGRGTIVAEEIILEVLRNKTIRHAYLDVFENEPLPSEHPLYDIENVTITAHITGNDYNIKKDSTQIFERNLKSFLNNEGINENLVDLDKGY</sequence>
<dbReference type="CDD" id="cd12155">
    <property type="entry name" value="PGDH_1"/>
    <property type="match status" value="1"/>
</dbReference>
<dbReference type="GeneID" id="48887609"/>
<dbReference type="InterPro" id="IPR036291">
    <property type="entry name" value="NAD(P)-bd_dom_sf"/>
</dbReference>
<dbReference type="OrthoDB" id="9805416at2"/>
<organism evidence="5 7">
    <name type="scientific">Staphylococcus devriesei</name>
    <dbReference type="NCBI Taxonomy" id="586733"/>
    <lineage>
        <taxon>Bacteria</taxon>
        <taxon>Bacillati</taxon>
        <taxon>Bacillota</taxon>
        <taxon>Bacilli</taxon>
        <taxon>Bacillales</taxon>
        <taxon>Staphylococcaceae</taxon>
        <taxon>Staphylococcus</taxon>
    </lineage>
</organism>